<evidence type="ECO:0000313" key="6">
    <source>
        <dbReference type="EMBL" id="MBJ8339717.1"/>
    </source>
</evidence>
<feature type="domain" description="Rieske" evidence="5">
    <location>
        <begin position="410"/>
        <end position="490"/>
    </location>
</feature>
<gene>
    <name evidence="6" type="ORF">JGU71_12550</name>
</gene>
<dbReference type="PANTHER" id="PTHR13847">
    <property type="entry name" value="SARCOSINE DEHYDROGENASE-RELATED"/>
    <property type="match status" value="1"/>
</dbReference>
<evidence type="ECO:0000313" key="7">
    <source>
        <dbReference type="Proteomes" id="UP000655868"/>
    </source>
</evidence>
<proteinExistence type="predicted"/>
<keyword evidence="3" id="KW-0408">Iron</keyword>
<keyword evidence="4" id="KW-0411">Iron-sulfur</keyword>
<dbReference type="GO" id="GO:0004497">
    <property type="term" value="F:monooxygenase activity"/>
    <property type="evidence" value="ECO:0007669"/>
    <property type="project" value="UniProtKB-ARBA"/>
</dbReference>
<evidence type="ECO:0000259" key="5">
    <source>
        <dbReference type="PROSITE" id="PS51296"/>
    </source>
</evidence>
<dbReference type="SUPFAM" id="SSF51905">
    <property type="entry name" value="FAD/NAD(P)-binding domain"/>
    <property type="match status" value="1"/>
</dbReference>
<dbReference type="PANTHER" id="PTHR13847:SF274">
    <property type="entry name" value="RIESKE 2FE-2S IRON-SULFUR PROTEIN YHFW-RELATED"/>
    <property type="match status" value="1"/>
</dbReference>
<dbReference type="AlphaFoldDB" id="A0A934NQY7"/>
<dbReference type="GO" id="GO:0051537">
    <property type="term" value="F:2 iron, 2 sulfur cluster binding"/>
    <property type="evidence" value="ECO:0007669"/>
    <property type="project" value="UniProtKB-KW"/>
</dbReference>
<protein>
    <submittedName>
        <fullName evidence="6">FAD-dependent oxidoreductase</fullName>
    </submittedName>
</protein>
<dbReference type="PROSITE" id="PS51296">
    <property type="entry name" value="RIESKE"/>
    <property type="match status" value="1"/>
</dbReference>
<dbReference type="GO" id="GO:0005737">
    <property type="term" value="C:cytoplasm"/>
    <property type="evidence" value="ECO:0007669"/>
    <property type="project" value="TreeGrafter"/>
</dbReference>
<dbReference type="InterPro" id="IPR006076">
    <property type="entry name" value="FAD-dep_OxRdtase"/>
</dbReference>
<organism evidence="6 7">
    <name type="scientific">Antrihabitans stalagmiti</name>
    <dbReference type="NCBI Taxonomy" id="2799499"/>
    <lineage>
        <taxon>Bacteria</taxon>
        <taxon>Bacillati</taxon>
        <taxon>Actinomycetota</taxon>
        <taxon>Actinomycetes</taxon>
        <taxon>Mycobacteriales</taxon>
        <taxon>Nocardiaceae</taxon>
        <taxon>Antrihabitans</taxon>
    </lineage>
</organism>
<keyword evidence="1" id="KW-0001">2Fe-2S</keyword>
<keyword evidence="2" id="KW-0479">Metal-binding</keyword>
<dbReference type="Proteomes" id="UP000655868">
    <property type="component" value="Unassembled WGS sequence"/>
</dbReference>
<evidence type="ECO:0000256" key="3">
    <source>
        <dbReference type="ARBA" id="ARBA00023004"/>
    </source>
</evidence>
<comment type="caution">
    <text evidence="6">The sequence shown here is derived from an EMBL/GenBank/DDBJ whole genome shotgun (WGS) entry which is preliminary data.</text>
</comment>
<reference evidence="6" key="1">
    <citation type="submission" date="2020-12" db="EMBL/GenBank/DDBJ databases">
        <title>Antrihabitans popcorni sp. nov. and Antrihabitans auranticaus sp. nov., isolated from a larva cave.</title>
        <authorList>
            <person name="Lee S.D."/>
            <person name="Kim I.S."/>
        </authorList>
    </citation>
    <scope>NUCLEOTIDE SEQUENCE</scope>
    <source>
        <strain evidence="6">YC3-6</strain>
    </source>
</reference>
<dbReference type="Gene3D" id="3.50.50.60">
    <property type="entry name" value="FAD/NAD(P)-binding domain"/>
    <property type="match status" value="1"/>
</dbReference>
<dbReference type="InterPro" id="IPR036188">
    <property type="entry name" value="FAD/NAD-bd_sf"/>
</dbReference>
<evidence type="ECO:0000256" key="4">
    <source>
        <dbReference type="ARBA" id="ARBA00023014"/>
    </source>
</evidence>
<name>A0A934NQY7_9NOCA</name>
<evidence type="ECO:0000256" key="2">
    <source>
        <dbReference type="ARBA" id="ARBA00022723"/>
    </source>
</evidence>
<dbReference type="Gene3D" id="3.30.9.10">
    <property type="entry name" value="D-Amino Acid Oxidase, subunit A, domain 2"/>
    <property type="match status" value="1"/>
</dbReference>
<dbReference type="GO" id="GO:0016705">
    <property type="term" value="F:oxidoreductase activity, acting on paired donors, with incorporation or reduction of molecular oxygen"/>
    <property type="evidence" value="ECO:0007669"/>
    <property type="project" value="UniProtKB-ARBA"/>
</dbReference>
<dbReference type="SUPFAM" id="SSF50022">
    <property type="entry name" value="ISP domain"/>
    <property type="match status" value="1"/>
</dbReference>
<dbReference type="Gene3D" id="2.102.10.10">
    <property type="entry name" value="Rieske [2Fe-2S] iron-sulphur domain"/>
    <property type="match status" value="1"/>
</dbReference>
<accession>A0A934NQY7</accession>
<dbReference type="Pfam" id="PF01266">
    <property type="entry name" value="DAO"/>
    <property type="match status" value="1"/>
</dbReference>
<dbReference type="InterPro" id="IPR017941">
    <property type="entry name" value="Rieske_2Fe-2S"/>
</dbReference>
<dbReference type="Pfam" id="PF00355">
    <property type="entry name" value="Rieske"/>
    <property type="match status" value="1"/>
</dbReference>
<evidence type="ECO:0000256" key="1">
    <source>
        <dbReference type="ARBA" id="ARBA00022714"/>
    </source>
</evidence>
<dbReference type="InterPro" id="IPR036922">
    <property type="entry name" value="Rieske_2Fe-2S_sf"/>
</dbReference>
<keyword evidence="7" id="KW-1185">Reference proteome</keyword>
<dbReference type="EMBL" id="JAEMNV010000003">
    <property type="protein sequence ID" value="MBJ8339717.1"/>
    <property type="molecule type" value="Genomic_DNA"/>
</dbReference>
<sequence length="502" mass="53452">MTSLWLDRSPISTDPISGMATNYEVVVVGAGLTGLTTALLLARGGRRVAVVEAREVGACATGNTTGKVALLQGTRLSTIAKRHSTKKLRKYVEANREGQQWLLRYCAENGVATQVAVEHTYAQTPDGIPTVRAEMDAAVTAGLDAEWVENPDVPFPALAAVRLAEQAQLDPLPVLESMTADIRRHGGEVFENARVTGARERSAGVHLTIGDRIVTADNVVLATGTPILDRGGFFARLEPQRSYAAAFDVPGDFPRDMFLSADQPSRSLRFAPSDRGDLLLVGGNGHPVGRERNAHDLVVDLIDWTRTYFPGAQPTHTWSAQDYSAIDELPYVGPLLPGDNRILVASGFSKWGMTNGVAAALALSARIFGGGMPWADVFETWRTSEVVGLPKAARMNSLVAAYLTGGWVTSALHSAGELPAEGEGTVVRKGVKPVARSTVDGVTTEVSAICPHLYGIVAWNSAEKSWDCPLHGSRFAANGTVLEGPTTAGLGPSHERAAHVDH</sequence>
<dbReference type="GO" id="GO:0046872">
    <property type="term" value="F:metal ion binding"/>
    <property type="evidence" value="ECO:0007669"/>
    <property type="project" value="UniProtKB-KW"/>
</dbReference>